<dbReference type="Gene3D" id="1.10.3910.10">
    <property type="entry name" value="SP0561-like"/>
    <property type="match status" value="1"/>
</dbReference>
<dbReference type="InterPro" id="IPR038062">
    <property type="entry name" value="ScdA-like_N_sf"/>
</dbReference>
<dbReference type="OrthoDB" id="15017at2"/>
<dbReference type="InterPro" id="IPR015077">
    <property type="entry name" value="DUF1858"/>
</dbReference>
<dbReference type="InterPro" id="IPR023883">
    <property type="entry name" value="CHP03980_redox-disulphide"/>
</dbReference>
<evidence type="ECO:0000259" key="1">
    <source>
        <dbReference type="Pfam" id="PF08984"/>
    </source>
</evidence>
<dbReference type="Pfam" id="PF08984">
    <property type="entry name" value="DUF1858"/>
    <property type="match status" value="1"/>
</dbReference>
<evidence type="ECO:0000313" key="2">
    <source>
        <dbReference type="EMBL" id="KHS58182.1"/>
    </source>
</evidence>
<proteinExistence type="predicted"/>
<dbReference type="EMBL" id="JWHR01000047">
    <property type="protein sequence ID" value="KHS58182.1"/>
    <property type="molecule type" value="Genomic_DNA"/>
</dbReference>
<comment type="caution">
    <text evidence="2">The sequence shown here is derived from an EMBL/GenBank/DDBJ whole genome shotgun (WGS) entry which is preliminary data.</text>
</comment>
<reference evidence="2 3" key="1">
    <citation type="submission" date="2014-12" db="EMBL/GenBank/DDBJ databases">
        <title>Draft genome sequence of Terrisporobacter sp. 08-306576, isolated from the blood culture of a bacteremia patient.</title>
        <authorList>
            <person name="Lund L.C."/>
            <person name="Sydenham T.V."/>
            <person name="Hogh S.V."/>
            <person name="Skov M.N."/>
            <person name="Kemp M."/>
            <person name="Justesen U.S."/>
        </authorList>
    </citation>
    <scope>NUCLEOTIDE SEQUENCE [LARGE SCALE GENOMIC DNA]</scope>
    <source>
        <strain evidence="2 3">08-306576</strain>
    </source>
</reference>
<organism evidence="2 3">
    <name type="scientific">Terrisporobacter othiniensis</name>
    <dbReference type="NCBI Taxonomy" id="1577792"/>
    <lineage>
        <taxon>Bacteria</taxon>
        <taxon>Bacillati</taxon>
        <taxon>Bacillota</taxon>
        <taxon>Clostridia</taxon>
        <taxon>Peptostreptococcales</taxon>
        <taxon>Peptostreptococcaceae</taxon>
        <taxon>Terrisporobacter</taxon>
    </lineage>
</organism>
<gene>
    <name evidence="2" type="ORF">QX51_04420</name>
</gene>
<protein>
    <submittedName>
        <fullName evidence="2">Disulfide oxidoreductase</fullName>
    </submittedName>
</protein>
<dbReference type="STRING" id="1577792.QX51_04420"/>
<keyword evidence="3" id="KW-1185">Reference proteome</keyword>
<dbReference type="NCBIfam" id="TIGR03980">
    <property type="entry name" value="prismane_assoc"/>
    <property type="match status" value="1"/>
</dbReference>
<name>A0A0B3W6Z8_9FIRM</name>
<dbReference type="PANTHER" id="PTHR39341:SF1">
    <property type="entry name" value="DUF1858 DOMAIN-CONTAINING PROTEIN"/>
    <property type="match status" value="1"/>
</dbReference>
<dbReference type="RefSeq" id="WP_039678703.1">
    <property type="nucleotide sequence ID" value="NZ_JAWGXO010000021.1"/>
</dbReference>
<feature type="domain" description="DUF1858" evidence="1">
    <location>
        <begin position="2"/>
        <end position="54"/>
    </location>
</feature>
<dbReference type="SUPFAM" id="SSF140683">
    <property type="entry name" value="SP0561-like"/>
    <property type="match status" value="1"/>
</dbReference>
<evidence type="ECO:0000313" key="3">
    <source>
        <dbReference type="Proteomes" id="UP000031189"/>
    </source>
</evidence>
<dbReference type="PANTHER" id="PTHR39341">
    <property type="entry name" value="BSL7085 PROTEIN"/>
    <property type="match status" value="1"/>
</dbReference>
<dbReference type="Proteomes" id="UP000031189">
    <property type="component" value="Unassembled WGS sequence"/>
</dbReference>
<accession>A0A0B3W6Z8</accession>
<dbReference type="AlphaFoldDB" id="A0A0B3W6Z8"/>
<sequence>MITKDQTIGEVLQLNPNAANILMRFGMGCLGCPSAQVESIEQACEVHGLNLEEVLAALNEK</sequence>